<name>A0A7W7D335_9ACTN</name>
<reference evidence="4 5" key="1">
    <citation type="submission" date="2020-08" db="EMBL/GenBank/DDBJ databases">
        <title>Sequencing the genomes of 1000 actinobacteria strains.</title>
        <authorList>
            <person name="Klenk H.-P."/>
        </authorList>
    </citation>
    <scope>NUCLEOTIDE SEQUENCE [LARGE SCALE GENOMIC DNA]</scope>
    <source>
        <strain evidence="4 5">DSM 45784</strain>
    </source>
</reference>
<organism evidence="4 5">
    <name type="scientific">Sphaerisporangium siamense</name>
    <dbReference type="NCBI Taxonomy" id="795645"/>
    <lineage>
        <taxon>Bacteria</taxon>
        <taxon>Bacillati</taxon>
        <taxon>Actinomycetota</taxon>
        <taxon>Actinomycetes</taxon>
        <taxon>Streptosporangiales</taxon>
        <taxon>Streptosporangiaceae</taxon>
        <taxon>Sphaerisporangium</taxon>
    </lineage>
</organism>
<sequence length="273" mass="28863">MSAALTVVVVACLAGVACSGGTGEDTLERVRAAGVLRVALTQANPPWNFLDRDGRPAGYDVDVARAVAGRLKAARVEFVGSDYASFIGGVRADRFDIVISGQTITARRGEQVGFSRPYAVNGVSVFVRRGETAIRGVDDLAGKRIAVSEGTVEAEFARANIPGADLRIYRNATLGLTDLSWGRADAALVSRFLGLHLAAAKGLAIRPAGPILRTDALGMSFRKESTAFKREVDRAVGDMISDGTLSSISRRWFDGLDMAAELRALAPDLGGPR</sequence>
<evidence type="ECO:0000313" key="4">
    <source>
        <dbReference type="EMBL" id="MBB4699450.1"/>
    </source>
</evidence>
<dbReference type="Pfam" id="PF00497">
    <property type="entry name" value="SBP_bac_3"/>
    <property type="match status" value="1"/>
</dbReference>
<proteinExistence type="predicted"/>
<dbReference type="PANTHER" id="PTHR35936:SF17">
    <property type="entry name" value="ARGININE-BINDING EXTRACELLULAR PROTEIN ARTP"/>
    <property type="match status" value="1"/>
</dbReference>
<feature type="domain" description="Solute-binding protein family 3/N-terminal" evidence="3">
    <location>
        <begin position="35"/>
        <end position="256"/>
    </location>
</feature>
<dbReference type="Proteomes" id="UP000542210">
    <property type="component" value="Unassembled WGS sequence"/>
</dbReference>
<dbReference type="SUPFAM" id="SSF53850">
    <property type="entry name" value="Periplasmic binding protein-like II"/>
    <property type="match status" value="1"/>
</dbReference>
<comment type="caution">
    <text evidence="4">The sequence shown here is derived from an EMBL/GenBank/DDBJ whole genome shotgun (WGS) entry which is preliminary data.</text>
</comment>
<feature type="signal peptide" evidence="2">
    <location>
        <begin position="1"/>
        <end position="19"/>
    </location>
</feature>
<evidence type="ECO:0000256" key="1">
    <source>
        <dbReference type="ARBA" id="ARBA00022729"/>
    </source>
</evidence>
<dbReference type="AlphaFoldDB" id="A0A7W7D335"/>
<dbReference type="PANTHER" id="PTHR35936">
    <property type="entry name" value="MEMBRANE-BOUND LYTIC MUREIN TRANSGLYCOSYLASE F"/>
    <property type="match status" value="1"/>
</dbReference>
<dbReference type="SMART" id="SM00062">
    <property type="entry name" value="PBPb"/>
    <property type="match status" value="1"/>
</dbReference>
<evidence type="ECO:0000256" key="2">
    <source>
        <dbReference type="SAM" id="SignalP"/>
    </source>
</evidence>
<keyword evidence="1 2" id="KW-0732">Signal</keyword>
<evidence type="ECO:0000313" key="5">
    <source>
        <dbReference type="Proteomes" id="UP000542210"/>
    </source>
</evidence>
<accession>A0A7W7D335</accession>
<dbReference type="Gene3D" id="3.40.190.10">
    <property type="entry name" value="Periplasmic binding protein-like II"/>
    <property type="match status" value="2"/>
</dbReference>
<evidence type="ECO:0000259" key="3">
    <source>
        <dbReference type="SMART" id="SM00062"/>
    </source>
</evidence>
<keyword evidence="5" id="KW-1185">Reference proteome</keyword>
<protein>
    <submittedName>
        <fullName evidence="4">Cystine transport system substrate-binding protein</fullName>
    </submittedName>
</protein>
<dbReference type="EMBL" id="JACHND010000001">
    <property type="protein sequence ID" value="MBB4699450.1"/>
    <property type="molecule type" value="Genomic_DNA"/>
</dbReference>
<dbReference type="RefSeq" id="WP_203959275.1">
    <property type="nucleotide sequence ID" value="NZ_BOOV01000024.1"/>
</dbReference>
<dbReference type="InterPro" id="IPR001638">
    <property type="entry name" value="Solute-binding_3/MltF_N"/>
</dbReference>
<gene>
    <name evidence="4" type="ORF">BJ982_000994</name>
</gene>
<feature type="chain" id="PRO_5038557387" evidence="2">
    <location>
        <begin position="20"/>
        <end position="273"/>
    </location>
</feature>